<dbReference type="SFLD" id="SFLDS00001">
    <property type="entry name" value="Enolase"/>
    <property type="match status" value="1"/>
</dbReference>
<dbReference type="AlphaFoldDB" id="A0A147H7R9"/>
<dbReference type="GO" id="GO:0000287">
    <property type="term" value="F:magnesium ion binding"/>
    <property type="evidence" value="ECO:0007669"/>
    <property type="project" value="TreeGrafter"/>
</dbReference>
<dbReference type="CDD" id="cd03316">
    <property type="entry name" value="MR_like"/>
    <property type="match status" value="1"/>
</dbReference>
<organism evidence="5 6">
    <name type="scientific">Pseudacidovorax intermedius</name>
    <dbReference type="NCBI Taxonomy" id="433924"/>
    <lineage>
        <taxon>Bacteria</taxon>
        <taxon>Pseudomonadati</taxon>
        <taxon>Pseudomonadota</taxon>
        <taxon>Betaproteobacteria</taxon>
        <taxon>Burkholderiales</taxon>
        <taxon>Comamonadaceae</taxon>
        <taxon>Pseudacidovorax</taxon>
    </lineage>
</organism>
<evidence type="ECO:0000256" key="1">
    <source>
        <dbReference type="ARBA" id="ARBA00001946"/>
    </source>
</evidence>
<keyword evidence="2" id="KW-0479">Metal-binding</keyword>
<evidence type="ECO:0000313" key="6">
    <source>
        <dbReference type="Proteomes" id="UP000072741"/>
    </source>
</evidence>
<keyword evidence="3" id="KW-0460">Magnesium</keyword>
<evidence type="ECO:0000313" key="5">
    <source>
        <dbReference type="EMBL" id="KTT25979.1"/>
    </source>
</evidence>
<feature type="domain" description="Mandelate racemase/muconate lactonizing enzyme C-terminal" evidence="4">
    <location>
        <begin position="142"/>
        <end position="252"/>
    </location>
</feature>
<dbReference type="SMART" id="SM00922">
    <property type="entry name" value="MR_MLE"/>
    <property type="match status" value="1"/>
</dbReference>
<gene>
    <name evidence="5" type="ORF">NS331_04525</name>
</gene>
<dbReference type="InterPro" id="IPR029065">
    <property type="entry name" value="Enolase_C-like"/>
</dbReference>
<dbReference type="EMBL" id="LDSL01000030">
    <property type="protein sequence ID" value="KTT25979.1"/>
    <property type="molecule type" value="Genomic_DNA"/>
</dbReference>
<dbReference type="PANTHER" id="PTHR13794">
    <property type="entry name" value="ENOLASE SUPERFAMILY, MANDELATE RACEMASE"/>
    <property type="match status" value="1"/>
</dbReference>
<dbReference type="InterPro" id="IPR029017">
    <property type="entry name" value="Enolase-like_N"/>
</dbReference>
<dbReference type="SUPFAM" id="SSF54826">
    <property type="entry name" value="Enolase N-terminal domain-like"/>
    <property type="match status" value="1"/>
</dbReference>
<dbReference type="OrthoDB" id="103536at2"/>
<dbReference type="InterPro" id="IPR036849">
    <property type="entry name" value="Enolase-like_C_sf"/>
</dbReference>
<dbReference type="RefSeq" id="WP_058640804.1">
    <property type="nucleotide sequence ID" value="NZ_LDSL01000030.1"/>
</dbReference>
<accession>A0A147H7R9</accession>
<dbReference type="GO" id="GO:0016836">
    <property type="term" value="F:hydro-lyase activity"/>
    <property type="evidence" value="ECO:0007669"/>
    <property type="project" value="TreeGrafter"/>
</dbReference>
<dbReference type="PANTHER" id="PTHR13794:SF58">
    <property type="entry name" value="MITOCHONDRIAL ENOLASE SUPERFAMILY MEMBER 1"/>
    <property type="match status" value="1"/>
</dbReference>
<dbReference type="Pfam" id="PF13378">
    <property type="entry name" value="MR_MLE_C"/>
    <property type="match status" value="1"/>
</dbReference>
<keyword evidence="6" id="KW-1185">Reference proteome</keyword>
<dbReference type="Gene3D" id="3.30.390.10">
    <property type="entry name" value="Enolase-like, N-terminal domain"/>
    <property type="match status" value="1"/>
</dbReference>
<dbReference type="GO" id="GO:0016052">
    <property type="term" value="P:carbohydrate catabolic process"/>
    <property type="evidence" value="ECO:0007669"/>
    <property type="project" value="TreeGrafter"/>
</dbReference>
<dbReference type="InterPro" id="IPR013341">
    <property type="entry name" value="Mandelate_racemase_N_dom"/>
</dbReference>
<dbReference type="PATRIC" id="fig|433924.3.peg.2764"/>
<sequence>MKIARVHATPLNLPVSVGHGGRTKTTSLSLCLVDIETDDGRIGTGMTAITEEEAVAAIVNEVAAHHLEGLDPLNHEQVWERLYWLLTPRGQSGYASHAIAAIDLALWDLKGQALGQPCWKLLGGARAQVPVYATFGFAFYDRDELAQAARDWVGRGFTRLKMTVGHHGLARRDEPRPLDTLIAEDVQRIRAVREAVGPDVQIYIDANCSLDYFHALSLARRVEAYDIAFFEEPVTQNDIPNLAKLRAKTSIPLAAGQNEGHASRFRDMLVAQAVDVVQPNACITGGFTQCARIAGMAAAFNTRFANGGAWPHHNMHLHAGLANGSLVEYHSVAVECCKQVFDGLPEPQAGVLDLPQTPGLGFAPNRERLRELAKRPGSRGAGKA</sequence>
<comment type="caution">
    <text evidence="5">The sequence shown here is derived from an EMBL/GenBank/DDBJ whole genome shotgun (WGS) entry which is preliminary data.</text>
</comment>
<proteinExistence type="predicted"/>
<evidence type="ECO:0000256" key="2">
    <source>
        <dbReference type="ARBA" id="ARBA00022723"/>
    </source>
</evidence>
<dbReference type="InterPro" id="IPR046945">
    <property type="entry name" value="RHMD-like"/>
</dbReference>
<evidence type="ECO:0000259" key="4">
    <source>
        <dbReference type="SMART" id="SM00922"/>
    </source>
</evidence>
<dbReference type="Proteomes" id="UP000072741">
    <property type="component" value="Unassembled WGS sequence"/>
</dbReference>
<dbReference type="Pfam" id="PF02746">
    <property type="entry name" value="MR_MLE_N"/>
    <property type="match status" value="1"/>
</dbReference>
<dbReference type="SUPFAM" id="SSF51604">
    <property type="entry name" value="Enolase C-terminal domain-like"/>
    <property type="match status" value="1"/>
</dbReference>
<dbReference type="Gene3D" id="3.20.20.120">
    <property type="entry name" value="Enolase-like C-terminal domain"/>
    <property type="match status" value="1"/>
</dbReference>
<protein>
    <submittedName>
        <fullName evidence="5">Mandelate racemase</fullName>
    </submittedName>
</protein>
<comment type="cofactor">
    <cofactor evidence="1">
        <name>Mg(2+)</name>
        <dbReference type="ChEBI" id="CHEBI:18420"/>
    </cofactor>
</comment>
<dbReference type="InterPro" id="IPR013342">
    <property type="entry name" value="Mandelate_racemase_C"/>
</dbReference>
<evidence type="ECO:0000256" key="3">
    <source>
        <dbReference type="ARBA" id="ARBA00022842"/>
    </source>
</evidence>
<reference evidence="5 6" key="1">
    <citation type="journal article" date="2016" name="Front. Microbiol.">
        <title>Genomic Resource of Rice Seed Associated Bacteria.</title>
        <authorList>
            <person name="Midha S."/>
            <person name="Bansal K."/>
            <person name="Sharma S."/>
            <person name="Kumar N."/>
            <person name="Patil P.P."/>
            <person name="Chaudhry V."/>
            <person name="Patil P.B."/>
        </authorList>
    </citation>
    <scope>NUCLEOTIDE SEQUENCE [LARGE SCALE GENOMIC DNA]</scope>
    <source>
        <strain evidence="5 6">NS331</strain>
    </source>
</reference>
<name>A0A147H7R9_9BURK</name>